<dbReference type="SUPFAM" id="SSF158446">
    <property type="entry name" value="IVS-encoded protein-like"/>
    <property type="match status" value="1"/>
</dbReference>
<comment type="caution">
    <text evidence="1">The sequence shown here is derived from an EMBL/GenBank/DDBJ whole genome shotgun (WGS) entry which is preliminary data.</text>
</comment>
<dbReference type="Pfam" id="PF05635">
    <property type="entry name" value="23S_rRNA_IVP"/>
    <property type="match status" value="1"/>
</dbReference>
<gene>
    <name evidence="1" type="ORF">GCM10023186_37420</name>
</gene>
<dbReference type="PANTHER" id="PTHR38471:SF2">
    <property type="entry name" value="FOUR HELIX BUNDLE PROTEIN"/>
    <property type="match status" value="1"/>
</dbReference>
<evidence type="ECO:0000313" key="2">
    <source>
        <dbReference type="Proteomes" id="UP001500454"/>
    </source>
</evidence>
<dbReference type="PANTHER" id="PTHR38471">
    <property type="entry name" value="FOUR HELIX BUNDLE PROTEIN"/>
    <property type="match status" value="1"/>
</dbReference>
<dbReference type="RefSeq" id="WP_345226814.1">
    <property type="nucleotide sequence ID" value="NZ_BAABHA010000014.1"/>
</dbReference>
<dbReference type="InterPro" id="IPR012657">
    <property type="entry name" value="23S_rRNA-intervening_sequence"/>
</dbReference>
<dbReference type="InterPro" id="IPR036583">
    <property type="entry name" value="23S_rRNA_IVS_sf"/>
</dbReference>
<name>A0ABP8JF52_9BACT</name>
<reference evidence="2" key="1">
    <citation type="journal article" date="2019" name="Int. J. Syst. Evol. Microbiol.">
        <title>The Global Catalogue of Microorganisms (GCM) 10K type strain sequencing project: providing services to taxonomists for standard genome sequencing and annotation.</title>
        <authorList>
            <consortium name="The Broad Institute Genomics Platform"/>
            <consortium name="The Broad Institute Genome Sequencing Center for Infectious Disease"/>
            <person name="Wu L."/>
            <person name="Ma J."/>
        </authorList>
    </citation>
    <scope>NUCLEOTIDE SEQUENCE [LARGE SCALE GENOMIC DNA]</scope>
    <source>
        <strain evidence="2">JCM 17924</strain>
    </source>
</reference>
<protein>
    <submittedName>
        <fullName evidence="1">Four helix bundle protein</fullName>
    </submittedName>
</protein>
<dbReference type="NCBIfam" id="TIGR02436">
    <property type="entry name" value="four helix bundle protein"/>
    <property type="match status" value="1"/>
</dbReference>
<evidence type="ECO:0000313" key="1">
    <source>
        <dbReference type="EMBL" id="GAA4389810.1"/>
    </source>
</evidence>
<dbReference type="Proteomes" id="UP001500454">
    <property type="component" value="Unassembled WGS sequence"/>
</dbReference>
<dbReference type="EMBL" id="BAABHA010000014">
    <property type="protein sequence ID" value="GAA4389810.1"/>
    <property type="molecule type" value="Genomic_DNA"/>
</dbReference>
<accession>A0ABP8JF52</accession>
<dbReference type="PIRSF" id="PIRSF035652">
    <property type="entry name" value="CHP02436"/>
    <property type="match status" value="1"/>
</dbReference>
<proteinExistence type="predicted"/>
<sequence>MKTDNVVLNKSYAYAVRIVRLYLHMKQQRQPLALAEQVLRSGTSIGANVEEAVGGISRRDFAAKCSIAYKEARETHYWLRLLRDTNLVDPRLADSLLEEAEELKRLLASIVLTTRRPDDADESL</sequence>
<organism evidence="1 2">
    <name type="scientific">Hymenobacter koreensis</name>
    <dbReference type="NCBI Taxonomy" id="1084523"/>
    <lineage>
        <taxon>Bacteria</taxon>
        <taxon>Pseudomonadati</taxon>
        <taxon>Bacteroidota</taxon>
        <taxon>Cytophagia</taxon>
        <taxon>Cytophagales</taxon>
        <taxon>Hymenobacteraceae</taxon>
        <taxon>Hymenobacter</taxon>
    </lineage>
</organism>
<keyword evidence="2" id="KW-1185">Reference proteome</keyword>
<dbReference type="Gene3D" id="1.20.1440.60">
    <property type="entry name" value="23S rRNA-intervening sequence"/>
    <property type="match status" value="1"/>
</dbReference>